<accession>A0A9D4KSB4</accession>
<dbReference type="EMBL" id="JAIWYP010000003">
    <property type="protein sequence ID" value="KAH3845120.1"/>
    <property type="molecule type" value="Genomic_DNA"/>
</dbReference>
<proteinExistence type="predicted"/>
<feature type="region of interest" description="Disordered" evidence="1">
    <location>
        <begin position="1"/>
        <end position="25"/>
    </location>
</feature>
<evidence type="ECO:0000313" key="3">
    <source>
        <dbReference type="EMBL" id="KAH3845120.1"/>
    </source>
</evidence>
<reference evidence="3" key="1">
    <citation type="journal article" date="2019" name="bioRxiv">
        <title>The Genome of the Zebra Mussel, Dreissena polymorpha: A Resource for Invasive Species Research.</title>
        <authorList>
            <person name="McCartney M.A."/>
            <person name="Auch B."/>
            <person name="Kono T."/>
            <person name="Mallez S."/>
            <person name="Zhang Y."/>
            <person name="Obille A."/>
            <person name="Becker A."/>
            <person name="Abrahante J.E."/>
            <person name="Garbe J."/>
            <person name="Badalamenti J.P."/>
            <person name="Herman A."/>
            <person name="Mangelson H."/>
            <person name="Liachko I."/>
            <person name="Sullivan S."/>
            <person name="Sone E.D."/>
            <person name="Koren S."/>
            <person name="Silverstein K.A.T."/>
            <person name="Beckman K.B."/>
            <person name="Gohl D.M."/>
        </authorList>
    </citation>
    <scope>NUCLEOTIDE SEQUENCE</scope>
    <source>
        <strain evidence="3">Duluth1</strain>
        <tissue evidence="3">Whole animal</tissue>
    </source>
</reference>
<evidence type="ECO:0000313" key="4">
    <source>
        <dbReference type="Proteomes" id="UP000828390"/>
    </source>
</evidence>
<reference evidence="3" key="2">
    <citation type="submission" date="2020-11" db="EMBL/GenBank/DDBJ databases">
        <authorList>
            <person name="McCartney M.A."/>
            <person name="Auch B."/>
            <person name="Kono T."/>
            <person name="Mallez S."/>
            <person name="Becker A."/>
            <person name="Gohl D.M."/>
            <person name="Silverstein K.A.T."/>
            <person name="Koren S."/>
            <person name="Bechman K.B."/>
            <person name="Herman A."/>
            <person name="Abrahante J.E."/>
            <person name="Garbe J."/>
        </authorList>
    </citation>
    <scope>NUCLEOTIDE SEQUENCE</scope>
    <source>
        <strain evidence="3">Duluth1</strain>
        <tissue evidence="3">Whole animal</tissue>
    </source>
</reference>
<dbReference type="AlphaFoldDB" id="A0A9D4KSB4"/>
<sequence length="106" mass="12527">MLTNDDDDDDDDDDDNDDDDDDDDDDYNYIIFMIIIIIFIIIIIIIIQFITRRETYQGSSTSRNTHIALVHRTLTQHMQSLRKLLASWELNVSFLSPTLDFKQIRE</sequence>
<feature type="transmembrane region" description="Helical" evidence="2">
    <location>
        <begin position="29"/>
        <end position="50"/>
    </location>
</feature>
<organism evidence="3 4">
    <name type="scientific">Dreissena polymorpha</name>
    <name type="common">Zebra mussel</name>
    <name type="synonym">Mytilus polymorpha</name>
    <dbReference type="NCBI Taxonomy" id="45954"/>
    <lineage>
        <taxon>Eukaryota</taxon>
        <taxon>Metazoa</taxon>
        <taxon>Spiralia</taxon>
        <taxon>Lophotrochozoa</taxon>
        <taxon>Mollusca</taxon>
        <taxon>Bivalvia</taxon>
        <taxon>Autobranchia</taxon>
        <taxon>Heteroconchia</taxon>
        <taxon>Euheterodonta</taxon>
        <taxon>Imparidentia</taxon>
        <taxon>Neoheterodontei</taxon>
        <taxon>Myida</taxon>
        <taxon>Dreissenoidea</taxon>
        <taxon>Dreissenidae</taxon>
        <taxon>Dreissena</taxon>
    </lineage>
</organism>
<keyword evidence="2" id="KW-1133">Transmembrane helix</keyword>
<dbReference type="Proteomes" id="UP000828390">
    <property type="component" value="Unassembled WGS sequence"/>
</dbReference>
<evidence type="ECO:0000256" key="1">
    <source>
        <dbReference type="SAM" id="MobiDB-lite"/>
    </source>
</evidence>
<keyword evidence="2" id="KW-0812">Transmembrane</keyword>
<evidence type="ECO:0000256" key="2">
    <source>
        <dbReference type="SAM" id="Phobius"/>
    </source>
</evidence>
<comment type="caution">
    <text evidence="3">The sequence shown here is derived from an EMBL/GenBank/DDBJ whole genome shotgun (WGS) entry which is preliminary data.</text>
</comment>
<gene>
    <name evidence="3" type="ORF">DPMN_087391</name>
</gene>
<keyword evidence="2" id="KW-0472">Membrane</keyword>
<keyword evidence="4" id="KW-1185">Reference proteome</keyword>
<protein>
    <submittedName>
        <fullName evidence="3">Uncharacterized protein</fullName>
    </submittedName>
</protein>
<name>A0A9D4KSB4_DREPO</name>